<accession>A0AAV6QN39</accession>
<evidence type="ECO:0000313" key="3">
    <source>
        <dbReference type="Proteomes" id="UP000693946"/>
    </source>
</evidence>
<evidence type="ECO:0000313" key="2">
    <source>
        <dbReference type="EMBL" id="KAG7493674.1"/>
    </source>
</evidence>
<name>A0AAV6QN39_SOLSE</name>
<proteinExistence type="predicted"/>
<keyword evidence="3" id="KW-1185">Reference proteome</keyword>
<dbReference type="AlphaFoldDB" id="A0AAV6QN39"/>
<organism evidence="2 3">
    <name type="scientific">Solea senegalensis</name>
    <name type="common">Senegalese sole</name>
    <dbReference type="NCBI Taxonomy" id="28829"/>
    <lineage>
        <taxon>Eukaryota</taxon>
        <taxon>Metazoa</taxon>
        <taxon>Chordata</taxon>
        <taxon>Craniata</taxon>
        <taxon>Vertebrata</taxon>
        <taxon>Euteleostomi</taxon>
        <taxon>Actinopterygii</taxon>
        <taxon>Neopterygii</taxon>
        <taxon>Teleostei</taxon>
        <taxon>Neoteleostei</taxon>
        <taxon>Acanthomorphata</taxon>
        <taxon>Carangaria</taxon>
        <taxon>Pleuronectiformes</taxon>
        <taxon>Pleuronectoidei</taxon>
        <taxon>Soleidae</taxon>
        <taxon>Solea</taxon>
    </lineage>
</organism>
<dbReference type="Proteomes" id="UP000693946">
    <property type="component" value="Linkage Group LG4"/>
</dbReference>
<dbReference type="EMBL" id="JAGKHQ010000016">
    <property type="protein sequence ID" value="KAG7493674.1"/>
    <property type="molecule type" value="Genomic_DNA"/>
</dbReference>
<sequence>MGSRKPPPPPPPSLPPPPRSGAAFLSSLHSHAGSCRRENTSTHSATRVENYVPKFWNLKPWRGYLVPGSPESGSLLTPLWMMYPKTACKSKRRAAHQ</sequence>
<feature type="compositionally biased region" description="Pro residues" evidence="1">
    <location>
        <begin position="1"/>
        <end position="19"/>
    </location>
</feature>
<gene>
    <name evidence="2" type="ORF">JOB18_014425</name>
</gene>
<protein>
    <submittedName>
        <fullName evidence="2">Uncharacterized protein</fullName>
    </submittedName>
</protein>
<evidence type="ECO:0000256" key="1">
    <source>
        <dbReference type="SAM" id="MobiDB-lite"/>
    </source>
</evidence>
<comment type="caution">
    <text evidence="2">The sequence shown here is derived from an EMBL/GenBank/DDBJ whole genome shotgun (WGS) entry which is preliminary data.</text>
</comment>
<reference evidence="2 3" key="1">
    <citation type="journal article" date="2021" name="Sci. Rep.">
        <title>Chromosome anchoring in Senegalese sole (Solea senegalensis) reveals sex-associated markers and genome rearrangements in flatfish.</title>
        <authorList>
            <person name="Guerrero-Cozar I."/>
            <person name="Gomez-Garrido J."/>
            <person name="Berbel C."/>
            <person name="Martinez-Blanch J.F."/>
            <person name="Alioto T."/>
            <person name="Claros M.G."/>
            <person name="Gagnaire P.A."/>
            <person name="Manchado M."/>
        </authorList>
    </citation>
    <scope>NUCLEOTIDE SEQUENCE [LARGE SCALE GENOMIC DNA]</scope>
    <source>
        <strain evidence="2">Sse05_10M</strain>
    </source>
</reference>
<feature type="region of interest" description="Disordered" evidence="1">
    <location>
        <begin position="1"/>
        <end position="44"/>
    </location>
</feature>